<evidence type="ECO:0000313" key="6">
    <source>
        <dbReference type="EMBL" id="OIO30431.1"/>
    </source>
</evidence>
<dbReference type="SUPFAM" id="SSF55831">
    <property type="entry name" value="Thymidylate synthase/dCMP hydroxymethylase"/>
    <property type="match status" value="1"/>
</dbReference>
<gene>
    <name evidence="6" type="ORF">AUJ77_03215</name>
</gene>
<dbReference type="EMBL" id="MNVN01000018">
    <property type="protein sequence ID" value="OIO30431.1"/>
    <property type="molecule type" value="Genomic_DNA"/>
</dbReference>
<dbReference type="GO" id="GO:0004799">
    <property type="term" value="F:thymidylate synthase activity"/>
    <property type="evidence" value="ECO:0007669"/>
    <property type="project" value="UniProtKB-UniRule"/>
</dbReference>
<evidence type="ECO:0000313" key="7">
    <source>
        <dbReference type="Proteomes" id="UP000181992"/>
    </source>
</evidence>
<dbReference type="PRINTS" id="PR00108">
    <property type="entry name" value="THYMDSNTHASE"/>
</dbReference>
<feature type="domain" description="Thymidylate synthase/dCMP hydroxymethylase" evidence="5">
    <location>
        <begin position="26"/>
        <end position="305"/>
    </location>
</feature>
<dbReference type="Gene3D" id="3.30.572.10">
    <property type="entry name" value="Thymidylate synthase/dCMP hydroxymethylase domain"/>
    <property type="match status" value="1"/>
</dbReference>
<reference evidence="6 7" key="1">
    <citation type="journal article" date="2016" name="Environ. Microbiol.">
        <title>Genomic resolution of a cold subsurface aquifer community provides metabolic insights for novel microbes adapted to high CO concentrations.</title>
        <authorList>
            <person name="Probst A.J."/>
            <person name="Castelle C.J."/>
            <person name="Singh A."/>
            <person name="Brown C.T."/>
            <person name="Anantharaman K."/>
            <person name="Sharon I."/>
            <person name="Hug L.A."/>
            <person name="Burstein D."/>
            <person name="Emerson J.B."/>
            <person name="Thomas B.C."/>
            <person name="Banfield J.F."/>
        </authorList>
    </citation>
    <scope>NUCLEOTIDE SEQUENCE [LARGE SCALE GENOMIC DNA]</scope>
    <source>
        <strain evidence="6">CG1_02_43_90</strain>
    </source>
</reference>
<evidence type="ECO:0000256" key="4">
    <source>
        <dbReference type="NCBIfam" id="TIGR03284"/>
    </source>
</evidence>
<dbReference type="PANTHER" id="PTHR11548:SF1">
    <property type="entry name" value="THYMIDYLATE SYNTHASE 1"/>
    <property type="match status" value="1"/>
</dbReference>
<evidence type="ECO:0000256" key="1">
    <source>
        <dbReference type="ARBA" id="ARBA00011947"/>
    </source>
</evidence>
<keyword evidence="3" id="KW-0808">Transferase</keyword>
<dbReference type="STRING" id="1805281.AUJ77_03215"/>
<dbReference type="InterPro" id="IPR045097">
    <property type="entry name" value="Thymidate_synth/dCMP_Mease"/>
</dbReference>
<dbReference type="PANTHER" id="PTHR11548">
    <property type="entry name" value="THYMIDYLATE SYNTHASE 1"/>
    <property type="match status" value="1"/>
</dbReference>
<dbReference type="InterPro" id="IPR036926">
    <property type="entry name" value="Thymidate_synth/dCMP_Mease_sf"/>
</dbReference>
<dbReference type="GO" id="GO:0032259">
    <property type="term" value="P:methylation"/>
    <property type="evidence" value="ECO:0007669"/>
    <property type="project" value="UniProtKB-KW"/>
</dbReference>
<evidence type="ECO:0000256" key="3">
    <source>
        <dbReference type="ARBA" id="ARBA00022679"/>
    </source>
</evidence>
<proteinExistence type="predicted"/>
<dbReference type="EC" id="2.1.1.45" evidence="1 4"/>
<accession>A0A1J4V826</accession>
<keyword evidence="2" id="KW-0489">Methyltransferase</keyword>
<name>A0A1J4V826_9BACT</name>
<dbReference type="InterPro" id="IPR000398">
    <property type="entry name" value="Thymidylate_synthase"/>
</dbReference>
<comment type="caution">
    <text evidence="6">The sequence shown here is derived from an EMBL/GenBank/DDBJ whole genome shotgun (WGS) entry which is preliminary data.</text>
</comment>
<evidence type="ECO:0000259" key="5">
    <source>
        <dbReference type="Pfam" id="PF00303"/>
    </source>
</evidence>
<dbReference type="AlphaFoldDB" id="A0A1J4V826"/>
<evidence type="ECO:0000256" key="2">
    <source>
        <dbReference type="ARBA" id="ARBA00022603"/>
    </source>
</evidence>
<dbReference type="InterPro" id="IPR023451">
    <property type="entry name" value="Thymidate_synth/dCMP_Mease_dom"/>
</dbReference>
<dbReference type="NCBIfam" id="TIGR03284">
    <property type="entry name" value="thym_sym"/>
    <property type="match status" value="1"/>
</dbReference>
<dbReference type="GO" id="GO:0006231">
    <property type="term" value="P:dTMP biosynthetic process"/>
    <property type="evidence" value="ECO:0007669"/>
    <property type="project" value="InterPro"/>
</dbReference>
<protein>
    <recommendedName>
        <fullName evidence="1 4">Thymidylate synthase</fullName>
        <ecNumber evidence="1 4">2.1.1.45</ecNumber>
    </recommendedName>
</protein>
<organism evidence="6 7">
    <name type="scientific">Candidatus Nomurabacteria bacterium CG1_02_43_90</name>
    <dbReference type="NCBI Taxonomy" id="1805281"/>
    <lineage>
        <taxon>Bacteria</taxon>
        <taxon>Candidatus Nomuraibacteriota</taxon>
    </lineage>
</organism>
<dbReference type="Proteomes" id="UP000181992">
    <property type="component" value="Unassembled WGS sequence"/>
</dbReference>
<dbReference type="GO" id="GO:0005829">
    <property type="term" value="C:cytosol"/>
    <property type="evidence" value="ECO:0007669"/>
    <property type="project" value="TreeGrafter"/>
</dbReference>
<sequence length="308" mass="34894">MEALMANPPVANYLPLEQRVPDFQIRNLLEHIMKEGRIVHPIQGGEARMIVGAQCHFKMANGAPVINLRDISGSMFYGAIAEHISFLNGAQTLEELVSYGMNPHWWDRWVTKKKCADFGLPEGNLGTASYGAVWTRFPTRDGGFFNQITAVIEQIRRAPHLRTHKITPWFPPEIIGPPGTRKVVVAPCHGEVHIIVDPETKELIVHHVQRSGDLAVGVKFNIVQYTSLGMMLAQILGYTFSELVYTFSDVHIYEVQYPFVEELISREPFPFGRITLQEGIMDIHDFLPEHFTLSEYQAHPRMNIPTPV</sequence>
<dbReference type="Pfam" id="PF00303">
    <property type="entry name" value="Thymidylat_synt"/>
    <property type="match status" value="1"/>
</dbReference>